<sequence length="181" mass="19222">MKTIAKKLSIPMLFLMVLGITGCGSMSTSPDKLVNDAQKAQEAMIEAQPDLQEMFQTSAGYAIFPNVGKGAYILGGASGNGVLYDNGTVEGYTEMKQLDIGFQIGGKAYREVIFFQTDSALEDFKSGDYELTANASAVIIEKGRSKSVDFQDGVGVAIMPKAGAMAGVSVGGQKFEYRDAD</sequence>
<feature type="chain" id="PRO_5047022554" evidence="1">
    <location>
        <begin position="24"/>
        <end position="181"/>
    </location>
</feature>
<reference evidence="3 4" key="1">
    <citation type="submission" date="2023-09" db="EMBL/GenBank/DDBJ databases">
        <authorList>
            <person name="Rey-Velasco X."/>
        </authorList>
    </citation>
    <scope>NUCLEOTIDE SEQUENCE [LARGE SCALE GENOMIC DNA]</scope>
    <source>
        <strain evidence="3 4">F363</strain>
    </source>
</reference>
<dbReference type="PROSITE" id="PS51257">
    <property type="entry name" value="PROKAR_LIPOPROTEIN"/>
    <property type="match status" value="1"/>
</dbReference>
<keyword evidence="4" id="KW-1185">Reference proteome</keyword>
<dbReference type="CDD" id="cd11524">
    <property type="entry name" value="SYLF"/>
    <property type="match status" value="1"/>
</dbReference>
<dbReference type="RefSeq" id="WP_311533901.1">
    <property type="nucleotide sequence ID" value="NZ_JAVRHQ010000004.1"/>
</dbReference>
<keyword evidence="1" id="KW-0732">Signal</keyword>
<feature type="signal peptide" evidence="1">
    <location>
        <begin position="1"/>
        <end position="23"/>
    </location>
</feature>
<comment type="caution">
    <text evidence="3">The sequence shown here is derived from an EMBL/GenBank/DDBJ whole genome shotgun (WGS) entry which is preliminary data.</text>
</comment>
<evidence type="ECO:0000256" key="1">
    <source>
        <dbReference type="SAM" id="SignalP"/>
    </source>
</evidence>
<accession>A0ABU3C7C7</accession>
<evidence type="ECO:0000313" key="3">
    <source>
        <dbReference type="EMBL" id="MDT0642227.1"/>
    </source>
</evidence>
<evidence type="ECO:0000259" key="2">
    <source>
        <dbReference type="Pfam" id="PF04366"/>
    </source>
</evidence>
<dbReference type="Pfam" id="PF04366">
    <property type="entry name" value="Ysc84"/>
    <property type="match status" value="1"/>
</dbReference>
<dbReference type="Proteomes" id="UP001262889">
    <property type="component" value="Unassembled WGS sequence"/>
</dbReference>
<organism evidence="3 4">
    <name type="scientific">Autumnicola tepida</name>
    <dbReference type="NCBI Taxonomy" id="3075595"/>
    <lineage>
        <taxon>Bacteria</taxon>
        <taxon>Pseudomonadati</taxon>
        <taxon>Bacteroidota</taxon>
        <taxon>Flavobacteriia</taxon>
        <taxon>Flavobacteriales</taxon>
        <taxon>Flavobacteriaceae</taxon>
        <taxon>Autumnicola</taxon>
    </lineage>
</organism>
<dbReference type="InterPro" id="IPR007461">
    <property type="entry name" value="Ysc84_actin-binding"/>
</dbReference>
<name>A0ABU3C7C7_9FLAO</name>
<evidence type="ECO:0000313" key="4">
    <source>
        <dbReference type="Proteomes" id="UP001262889"/>
    </source>
</evidence>
<protein>
    <submittedName>
        <fullName evidence="3">Lipid-binding SYLF domain-containing protein</fullName>
    </submittedName>
</protein>
<gene>
    <name evidence="3" type="ORF">RM553_05210</name>
</gene>
<dbReference type="EMBL" id="JAVRHQ010000004">
    <property type="protein sequence ID" value="MDT0642227.1"/>
    <property type="molecule type" value="Genomic_DNA"/>
</dbReference>
<proteinExistence type="predicted"/>
<feature type="domain" description="Ysc84 actin-binding" evidence="2">
    <location>
        <begin position="98"/>
        <end position="179"/>
    </location>
</feature>